<evidence type="ECO:0000313" key="1">
    <source>
        <dbReference type="EMBL" id="GDZ92564.1"/>
    </source>
</evidence>
<gene>
    <name evidence="1" type="ORF">PA905_02590</name>
</gene>
<accession>A0A4P5ZCE4</accession>
<dbReference type="InterPro" id="IPR051404">
    <property type="entry name" value="TA_system_antitoxin"/>
</dbReference>
<dbReference type="Proteomes" id="UP000299794">
    <property type="component" value="Unassembled WGS sequence"/>
</dbReference>
<dbReference type="InterPro" id="IPR035069">
    <property type="entry name" value="TTHA1013/TTHA0281-like"/>
</dbReference>
<sequence length="75" mass="8630">MNNSQRFTVIIEREDNEYVSLCPELDIASQGNNVEEARLNLIEALELFFETAEPSEIKNRLQTEIFITQVEVKVG</sequence>
<dbReference type="Gene3D" id="3.30.160.250">
    <property type="match status" value="1"/>
</dbReference>
<comment type="caution">
    <text evidence="1">The sequence shown here is derived from an EMBL/GenBank/DDBJ whole genome shotgun (WGS) entry which is preliminary data.</text>
</comment>
<name>A0A4P5ZCE4_PLAAG</name>
<dbReference type="RefSeq" id="WP_026786586.1">
    <property type="nucleotide sequence ID" value="NZ_BJCD01000028.1"/>
</dbReference>
<evidence type="ECO:0000313" key="2">
    <source>
        <dbReference type="Proteomes" id="UP000299794"/>
    </source>
</evidence>
<organism evidence="1 2">
    <name type="scientific">Planktothrix agardhii CCAP 1459/11A</name>
    <dbReference type="NCBI Taxonomy" id="282420"/>
    <lineage>
        <taxon>Bacteria</taxon>
        <taxon>Bacillati</taxon>
        <taxon>Cyanobacteriota</taxon>
        <taxon>Cyanophyceae</taxon>
        <taxon>Oscillatoriophycideae</taxon>
        <taxon>Oscillatoriales</taxon>
        <taxon>Microcoleaceae</taxon>
        <taxon>Planktothrix</taxon>
    </lineage>
</organism>
<dbReference type="PANTHER" id="PTHR34504:SF2">
    <property type="entry name" value="UPF0150 PROTEIN SSL0259"/>
    <property type="match status" value="1"/>
</dbReference>
<dbReference type="PANTHER" id="PTHR34504">
    <property type="entry name" value="ANTITOXIN HICB"/>
    <property type="match status" value="1"/>
</dbReference>
<reference evidence="2" key="1">
    <citation type="submission" date="2019-02" db="EMBL/GenBank/DDBJ databases">
        <title>Draft genome sequence of Planktothrix agardhii NIES-905.</title>
        <authorList>
            <person name="Yamaguchi H."/>
            <person name="Suzuki S."/>
            <person name="Kawachi M."/>
        </authorList>
    </citation>
    <scope>NUCLEOTIDE SEQUENCE [LARGE SCALE GENOMIC DNA]</scope>
    <source>
        <strain evidence="2">CCAP 1459/11A</strain>
    </source>
</reference>
<dbReference type="SUPFAM" id="SSF143100">
    <property type="entry name" value="TTHA1013/TTHA0281-like"/>
    <property type="match status" value="1"/>
</dbReference>
<proteinExistence type="predicted"/>
<evidence type="ECO:0008006" key="3">
    <source>
        <dbReference type="Google" id="ProtNLM"/>
    </source>
</evidence>
<protein>
    <recommendedName>
        <fullName evidence="3">HicB-like antitoxin of toxin-antitoxin system domain-containing protein</fullName>
    </recommendedName>
</protein>
<dbReference type="AlphaFoldDB" id="A0A4P5ZCE4"/>
<dbReference type="EMBL" id="BJCD01000028">
    <property type="protein sequence ID" value="GDZ92564.1"/>
    <property type="molecule type" value="Genomic_DNA"/>
</dbReference>